<keyword evidence="2" id="KW-0812">Transmembrane</keyword>
<organism evidence="3 4">
    <name type="scientific">Phialemonium atrogriseum</name>
    <dbReference type="NCBI Taxonomy" id="1093897"/>
    <lineage>
        <taxon>Eukaryota</taxon>
        <taxon>Fungi</taxon>
        <taxon>Dikarya</taxon>
        <taxon>Ascomycota</taxon>
        <taxon>Pezizomycotina</taxon>
        <taxon>Sordariomycetes</taxon>
        <taxon>Sordariomycetidae</taxon>
        <taxon>Cephalothecales</taxon>
        <taxon>Cephalothecaceae</taxon>
        <taxon>Phialemonium</taxon>
    </lineage>
</organism>
<feature type="compositionally biased region" description="Gly residues" evidence="1">
    <location>
        <begin position="345"/>
        <end position="376"/>
    </location>
</feature>
<evidence type="ECO:0008006" key="5">
    <source>
        <dbReference type="Google" id="ProtNLM"/>
    </source>
</evidence>
<feature type="region of interest" description="Disordered" evidence="1">
    <location>
        <begin position="446"/>
        <end position="474"/>
    </location>
</feature>
<dbReference type="RefSeq" id="XP_060283872.1">
    <property type="nucleotide sequence ID" value="XM_060426831.1"/>
</dbReference>
<name>A0AAJ0C2S1_9PEZI</name>
<evidence type="ECO:0000256" key="2">
    <source>
        <dbReference type="SAM" id="Phobius"/>
    </source>
</evidence>
<dbReference type="Proteomes" id="UP001244011">
    <property type="component" value="Unassembled WGS sequence"/>
</dbReference>
<evidence type="ECO:0000313" key="4">
    <source>
        <dbReference type="Proteomes" id="UP001244011"/>
    </source>
</evidence>
<dbReference type="AlphaFoldDB" id="A0AAJ0C2S1"/>
<sequence>MRPSLVPWEVLPLGFSAVVLGATTAEIVYVTDLTIFTALAPCAASALSYDVMSQTYSNCPEAVSDLQSCVCTKNQNSASIFTALSSSVSYSCGSTASDDLASAQTVLSAYCNQEEPQPTFPPPSVLVTQYITDFPEISYLAPCAASALSYAILYVTYNYCPSDATALATCACGKNQNSLKVSQIINTSAKYSCSSHSADIASAQAVFSAYCNLLKGTSSFPKASAPPGDMSYYITALPQFSKLAPCAASALSYAVFSQTYKLCPHNGPQDVASCVCIKGSMSSSITSSITSNVKYSCDSTASEDVSSAIEVFDFYCSAARAEVTAAGVTESIADNYPTAASGNSAGSGGAKPTGSGSGSGGGGSAGNSNGGGSKGGSNSGTIAGAVIGVVGGIALIAAIVLCLKRRAHKKSDEDAVAAAAAATGAAEAGAGAAAFAGPYNPNFPPNAGKPELGGSMVSGMPPPASPSPSTLKVAGTNRTDNVSPVSAHTGGWAAPNRPELYGQGQAYPPMPNNAAELQVPAGAYPPPNRPELMGQAPGYPPSPNRPELMGQQAPPQYNGYHGGQAPPQEAYGQQIYEVPGQPRPVYEAPSQPVVSPGQPPAPGMGWQAGPVANYHELDGNHGQPR</sequence>
<protein>
    <recommendedName>
        <fullName evidence="5">Extracellular membrane protein CFEM domain-containing protein</fullName>
    </recommendedName>
</protein>
<reference evidence="3" key="1">
    <citation type="submission" date="2023-06" db="EMBL/GenBank/DDBJ databases">
        <title>Genome-scale phylogeny and comparative genomics of the fungal order Sordariales.</title>
        <authorList>
            <consortium name="Lawrence Berkeley National Laboratory"/>
            <person name="Hensen N."/>
            <person name="Bonometti L."/>
            <person name="Westerberg I."/>
            <person name="Brannstrom I.O."/>
            <person name="Guillou S."/>
            <person name="Cros-Aarteil S."/>
            <person name="Calhoun S."/>
            <person name="Haridas S."/>
            <person name="Kuo A."/>
            <person name="Mondo S."/>
            <person name="Pangilinan J."/>
            <person name="Riley R."/>
            <person name="Labutti K."/>
            <person name="Andreopoulos B."/>
            <person name="Lipzen A."/>
            <person name="Chen C."/>
            <person name="Yanf M."/>
            <person name="Daum C."/>
            <person name="Ng V."/>
            <person name="Clum A."/>
            <person name="Steindorff A."/>
            <person name="Ohm R."/>
            <person name="Martin F."/>
            <person name="Silar P."/>
            <person name="Natvig D."/>
            <person name="Lalanne C."/>
            <person name="Gautier V."/>
            <person name="Ament-Velasquez S.L."/>
            <person name="Kruys A."/>
            <person name="Hutchinson M.I."/>
            <person name="Powell A.J."/>
            <person name="Barry K."/>
            <person name="Miller A.N."/>
            <person name="Grigoriev I.V."/>
            <person name="Debuchy R."/>
            <person name="Gladieux P."/>
            <person name="Thoren M.H."/>
            <person name="Johannesson H."/>
        </authorList>
    </citation>
    <scope>NUCLEOTIDE SEQUENCE</scope>
    <source>
        <strain evidence="3">8032-3</strain>
    </source>
</reference>
<keyword evidence="2" id="KW-0472">Membrane</keyword>
<keyword evidence="4" id="KW-1185">Reference proteome</keyword>
<feature type="transmembrane region" description="Helical" evidence="2">
    <location>
        <begin position="382"/>
        <end position="403"/>
    </location>
</feature>
<accession>A0AAJ0C2S1</accession>
<gene>
    <name evidence="3" type="ORF">QBC33DRAFT_52559</name>
</gene>
<dbReference type="GeneID" id="85310018"/>
<comment type="caution">
    <text evidence="3">The sequence shown here is derived from an EMBL/GenBank/DDBJ whole genome shotgun (WGS) entry which is preliminary data.</text>
</comment>
<keyword evidence="2" id="KW-1133">Transmembrane helix</keyword>
<dbReference type="CDD" id="cd12087">
    <property type="entry name" value="TM_EGFR-like"/>
    <property type="match status" value="1"/>
</dbReference>
<feature type="region of interest" description="Disordered" evidence="1">
    <location>
        <begin position="341"/>
        <end position="376"/>
    </location>
</feature>
<proteinExistence type="predicted"/>
<evidence type="ECO:0000313" key="3">
    <source>
        <dbReference type="EMBL" id="KAK1767659.1"/>
    </source>
</evidence>
<evidence type="ECO:0000256" key="1">
    <source>
        <dbReference type="SAM" id="MobiDB-lite"/>
    </source>
</evidence>
<feature type="region of interest" description="Disordered" evidence="1">
    <location>
        <begin position="538"/>
        <end position="625"/>
    </location>
</feature>
<dbReference type="EMBL" id="MU839007">
    <property type="protein sequence ID" value="KAK1767659.1"/>
    <property type="molecule type" value="Genomic_DNA"/>
</dbReference>